<evidence type="ECO:0000256" key="8">
    <source>
        <dbReference type="RuleBase" id="RU363041"/>
    </source>
</evidence>
<protein>
    <recommendedName>
        <fullName evidence="8">Probable membrane transporter protein</fullName>
    </recommendedName>
</protein>
<gene>
    <name evidence="9" type="ORF">HBF32_13670</name>
</gene>
<dbReference type="PANTHER" id="PTHR30269:SF38">
    <property type="entry name" value="SULFITE EXPORTER TAUE_SAFE"/>
    <property type="match status" value="1"/>
</dbReference>
<evidence type="ECO:0000313" key="10">
    <source>
        <dbReference type="Proteomes" id="UP000518878"/>
    </source>
</evidence>
<accession>A0A7X5QWA8</accession>
<dbReference type="RefSeq" id="WP_166700147.1">
    <property type="nucleotide sequence ID" value="NZ_JAAQTL010000001.1"/>
</dbReference>
<reference evidence="9 10" key="1">
    <citation type="journal article" date="2006" name="Int. J. Syst. Evol. Microbiol.">
        <title>Dyella yeojuensis sp. nov., isolated from greenhouse soil in Korea.</title>
        <authorList>
            <person name="Kim B.Y."/>
            <person name="Weon H.Y."/>
            <person name="Lee K.H."/>
            <person name="Seok S.J."/>
            <person name="Kwon S.W."/>
            <person name="Go S.J."/>
            <person name="Stackebrandt E."/>
        </authorList>
    </citation>
    <scope>NUCLEOTIDE SEQUENCE [LARGE SCALE GENOMIC DNA]</scope>
    <source>
        <strain evidence="9 10">DSM 17673</strain>
    </source>
</reference>
<evidence type="ECO:0000256" key="6">
    <source>
        <dbReference type="ARBA" id="ARBA00022989"/>
    </source>
</evidence>
<dbReference type="GO" id="GO:0005886">
    <property type="term" value="C:plasma membrane"/>
    <property type="evidence" value="ECO:0007669"/>
    <property type="project" value="UniProtKB-SubCell"/>
</dbReference>
<feature type="transmembrane region" description="Helical" evidence="8">
    <location>
        <begin position="93"/>
        <end position="111"/>
    </location>
</feature>
<evidence type="ECO:0000256" key="1">
    <source>
        <dbReference type="ARBA" id="ARBA00004651"/>
    </source>
</evidence>
<feature type="transmembrane region" description="Helical" evidence="8">
    <location>
        <begin position="224"/>
        <end position="246"/>
    </location>
</feature>
<comment type="similarity">
    <text evidence="2 8">Belongs to the 4-toluene sulfonate uptake permease (TSUP) (TC 2.A.102) family.</text>
</comment>
<evidence type="ECO:0000256" key="7">
    <source>
        <dbReference type="ARBA" id="ARBA00023136"/>
    </source>
</evidence>
<keyword evidence="7 8" id="KW-0472">Membrane</keyword>
<keyword evidence="4 8" id="KW-1003">Cell membrane</keyword>
<keyword evidence="5 8" id="KW-0812">Transmembrane</keyword>
<evidence type="ECO:0000313" key="9">
    <source>
        <dbReference type="EMBL" id="NID16514.1"/>
    </source>
</evidence>
<feature type="transmembrane region" description="Helical" evidence="8">
    <location>
        <begin position="127"/>
        <end position="148"/>
    </location>
</feature>
<dbReference type="PANTHER" id="PTHR30269">
    <property type="entry name" value="TRANSMEMBRANE PROTEIN YFCA"/>
    <property type="match status" value="1"/>
</dbReference>
<keyword evidence="3" id="KW-0813">Transport</keyword>
<keyword evidence="10" id="KW-1185">Reference proteome</keyword>
<feature type="transmembrane region" description="Helical" evidence="8">
    <location>
        <begin position="178"/>
        <end position="203"/>
    </location>
</feature>
<name>A0A7X5QWA8_9GAMM</name>
<proteinExistence type="inferred from homology"/>
<dbReference type="EMBL" id="JAAQTL010000001">
    <property type="protein sequence ID" value="NID16514.1"/>
    <property type="molecule type" value="Genomic_DNA"/>
</dbReference>
<comment type="caution">
    <text evidence="9">The sequence shown here is derived from an EMBL/GenBank/DDBJ whole genome shotgun (WGS) entry which is preliminary data.</text>
</comment>
<comment type="subcellular location">
    <subcellularLocation>
        <location evidence="1 8">Cell membrane</location>
        <topology evidence="1 8">Multi-pass membrane protein</topology>
    </subcellularLocation>
</comment>
<evidence type="ECO:0000256" key="4">
    <source>
        <dbReference type="ARBA" id="ARBA00022475"/>
    </source>
</evidence>
<organism evidence="9 10">
    <name type="scientific">Luteibacter yeojuensis</name>
    <dbReference type="NCBI Taxonomy" id="345309"/>
    <lineage>
        <taxon>Bacteria</taxon>
        <taxon>Pseudomonadati</taxon>
        <taxon>Pseudomonadota</taxon>
        <taxon>Gammaproteobacteria</taxon>
        <taxon>Lysobacterales</taxon>
        <taxon>Rhodanobacteraceae</taxon>
        <taxon>Luteibacter</taxon>
    </lineage>
</organism>
<dbReference type="InterPro" id="IPR052017">
    <property type="entry name" value="TSUP"/>
</dbReference>
<evidence type="ECO:0000256" key="2">
    <source>
        <dbReference type="ARBA" id="ARBA00009142"/>
    </source>
</evidence>
<evidence type="ECO:0000256" key="3">
    <source>
        <dbReference type="ARBA" id="ARBA00022448"/>
    </source>
</evidence>
<dbReference type="Pfam" id="PF01925">
    <property type="entry name" value="TauE"/>
    <property type="match status" value="1"/>
</dbReference>
<dbReference type="Proteomes" id="UP000518878">
    <property type="component" value="Unassembled WGS sequence"/>
</dbReference>
<dbReference type="AlphaFoldDB" id="A0A7X5QWA8"/>
<keyword evidence="6 8" id="KW-1133">Transmembrane helix</keyword>
<sequence length="339" mass="36193">MFFALLFLTSLAAFALSTVSGGGAGLLLLPVLGVGLATAQVPVALSVGSTISSAARLGLFIRHIEWRVVRWFVPLSLPGAFVGVWLLDRMSPLYLEAVLGLFLLGNLPMLFRRQREMDAKPGRPGTLLVLGLVAGFVSGLTGAVGLLFNRFYLRHGLSRQQVVATRAANEILLHLTKLVLYGAFGLFGANALIAGTVTGAAAIAAAFGVRKVLPRVGEITFRRLGYTAMVVAGAVMTVNAGSGLVAKHGISVASRRVPQGLDLSFNGFGGWVGVELRHNELPEIEYVVAFDTLPEAKRAVAAPLIEGAERVIVEAVLSWRSLAYELHVYRDGVLEKYEM</sequence>
<evidence type="ECO:0000256" key="5">
    <source>
        <dbReference type="ARBA" id="ARBA00022692"/>
    </source>
</evidence>
<dbReference type="InterPro" id="IPR002781">
    <property type="entry name" value="TM_pro_TauE-like"/>
</dbReference>
<feature type="transmembrane region" description="Helical" evidence="8">
    <location>
        <begin position="68"/>
        <end position="87"/>
    </location>
</feature>